<feature type="compositionally biased region" description="Low complexity" evidence="8">
    <location>
        <begin position="285"/>
        <end position="304"/>
    </location>
</feature>
<dbReference type="OrthoDB" id="8117402at2759"/>
<feature type="region of interest" description="Disordered" evidence="8">
    <location>
        <begin position="72"/>
        <end position="115"/>
    </location>
</feature>
<dbReference type="SMART" id="SM00355">
    <property type="entry name" value="ZnF_C2H2"/>
    <property type="match status" value="3"/>
</dbReference>
<dbReference type="Gene3D" id="3.30.160.60">
    <property type="entry name" value="Classic Zinc Finger"/>
    <property type="match status" value="1"/>
</dbReference>
<keyword evidence="5" id="KW-0862">Zinc</keyword>
<feature type="compositionally biased region" description="Polar residues" evidence="8">
    <location>
        <begin position="331"/>
        <end position="345"/>
    </location>
</feature>
<evidence type="ECO:0000256" key="1">
    <source>
        <dbReference type="ARBA" id="ARBA00004123"/>
    </source>
</evidence>
<feature type="region of interest" description="Disordered" evidence="8">
    <location>
        <begin position="429"/>
        <end position="459"/>
    </location>
</feature>
<keyword evidence="6" id="KW-0539">Nucleus</keyword>
<dbReference type="GO" id="GO:0008270">
    <property type="term" value="F:zinc ion binding"/>
    <property type="evidence" value="ECO:0007669"/>
    <property type="project" value="UniProtKB-KW"/>
</dbReference>
<dbReference type="KEGG" id="gtr:GLOTRDRAFT_128525"/>
<dbReference type="PROSITE" id="PS50157">
    <property type="entry name" value="ZINC_FINGER_C2H2_2"/>
    <property type="match status" value="2"/>
</dbReference>
<dbReference type="OMA" id="NTWLEMQ"/>
<comment type="subcellular location">
    <subcellularLocation>
        <location evidence="1">Nucleus</location>
    </subcellularLocation>
</comment>
<reference evidence="10 11" key="1">
    <citation type="journal article" date="2012" name="Science">
        <title>The Paleozoic origin of enzymatic lignin decomposition reconstructed from 31 fungal genomes.</title>
        <authorList>
            <person name="Floudas D."/>
            <person name="Binder M."/>
            <person name="Riley R."/>
            <person name="Barry K."/>
            <person name="Blanchette R.A."/>
            <person name="Henrissat B."/>
            <person name="Martinez A.T."/>
            <person name="Otillar R."/>
            <person name="Spatafora J.W."/>
            <person name="Yadav J.S."/>
            <person name="Aerts A."/>
            <person name="Benoit I."/>
            <person name="Boyd A."/>
            <person name="Carlson A."/>
            <person name="Copeland A."/>
            <person name="Coutinho P.M."/>
            <person name="de Vries R.P."/>
            <person name="Ferreira P."/>
            <person name="Findley K."/>
            <person name="Foster B."/>
            <person name="Gaskell J."/>
            <person name="Glotzer D."/>
            <person name="Gorecki P."/>
            <person name="Heitman J."/>
            <person name="Hesse C."/>
            <person name="Hori C."/>
            <person name="Igarashi K."/>
            <person name="Jurgens J.A."/>
            <person name="Kallen N."/>
            <person name="Kersten P."/>
            <person name="Kohler A."/>
            <person name="Kuees U."/>
            <person name="Kumar T.K.A."/>
            <person name="Kuo A."/>
            <person name="LaButti K."/>
            <person name="Larrondo L.F."/>
            <person name="Lindquist E."/>
            <person name="Ling A."/>
            <person name="Lombard V."/>
            <person name="Lucas S."/>
            <person name="Lundell T."/>
            <person name="Martin R."/>
            <person name="McLaughlin D.J."/>
            <person name="Morgenstern I."/>
            <person name="Morin E."/>
            <person name="Murat C."/>
            <person name="Nagy L.G."/>
            <person name="Nolan M."/>
            <person name="Ohm R.A."/>
            <person name="Patyshakuliyeva A."/>
            <person name="Rokas A."/>
            <person name="Ruiz-Duenas F.J."/>
            <person name="Sabat G."/>
            <person name="Salamov A."/>
            <person name="Samejima M."/>
            <person name="Schmutz J."/>
            <person name="Slot J.C."/>
            <person name="St John F."/>
            <person name="Stenlid J."/>
            <person name="Sun H."/>
            <person name="Sun S."/>
            <person name="Syed K."/>
            <person name="Tsang A."/>
            <person name="Wiebenga A."/>
            <person name="Young D."/>
            <person name="Pisabarro A."/>
            <person name="Eastwood D.C."/>
            <person name="Martin F."/>
            <person name="Cullen D."/>
            <person name="Grigoriev I.V."/>
            <person name="Hibbett D.S."/>
        </authorList>
    </citation>
    <scope>NUCLEOTIDE SEQUENCE [LARGE SCALE GENOMIC DNA]</scope>
    <source>
        <strain evidence="10 11">ATCC 11539</strain>
    </source>
</reference>
<feature type="compositionally biased region" description="Low complexity" evidence="8">
    <location>
        <begin position="100"/>
        <end position="111"/>
    </location>
</feature>
<keyword evidence="11" id="KW-1185">Reference proteome</keyword>
<evidence type="ECO:0000256" key="6">
    <source>
        <dbReference type="ARBA" id="ARBA00023242"/>
    </source>
</evidence>
<dbReference type="Proteomes" id="UP000030669">
    <property type="component" value="Unassembled WGS sequence"/>
</dbReference>
<dbReference type="GO" id="GO:0000978">
    <property type="term" value="F:RNA polymerase II cis-regulatory region sequence-specific DNA binding"/>
    <property type="evidence" value="ECO:0007669"/>
    <property type="project" value="TreeGrafter"/>
</dbReference>
<dbReference type="GeneID" id="19301746"/>
<dbReference type="PANTHER" id="PTHR24388:SF54">
    <property type="entry name" value="PROTEIN ESCARGOT"/>
    <property type="match status" value="1"/>
</dbReference>
<feature type="compositionally biased region" description="Polar residues" evidence="8">
    <location>
        <begin position="308"/>
        <end position="317"/>
    </location>
</feature>
<sequence>MSHCFSLDLLAEHKLCLDFSNPGKPPSIQWEPLSQPVSLARLASSLSIKVNVSGMNGRNTLALFVVSDPASEAEQTNEANVESSNSERQEVPVETPPSDPVVEVSPAVPAPKSQDVRAEQWRESPSMPDMALELTPALSHREFSPMSTALNTPCIPAVSDVPRKLGSDHQPGLFQWLPADSEHDWQRFITSMKWNELEQSPAAFSPDIAQWVNNADSSILETTGSYSNPSEVFYGSEVCAPLPAEGQWVHAERADTATSSPHMSAFEFTNPPPSHAGSSHTSPGSSCDAEMSDSSSQSMPPYSEVPHASSSQVQLNSHPLPPPCAFDESDASSYSAMSDGQSSKPTPRIRCEHEGCDRSFKNEYTYSVHASVHARKKKRRFDCAHCSETFSRRHDMMRHEVSQHGKVPDWTCDRCRRFFSSEMTLKNHKCPASRKATRSALPPLPPPPHMHHHPAGFQA</sequence>
<dbReference type="RefSeq" id="XP_007865290.1">
    <property type="nucleotide sequence ID" value="XM_007867099.1"/>
</dbReference>
<evidence type="ECO:0000256" key="4">
    <source>
        <dbReference type="ARBA" id="ARBA00022771"/>
    </source>
</evidence>
<accession>S7RPT3</accession>
<gene>
    <name evidence="10" type="ORF">GLOTRDRAFT_128525</name>
</gene>
<evidence type="ECO:0000313" key="10">
    <source>
        <dbReference type="EMBL" id="EPQ56580.1"/>
    </source>
</evidence>
<evidence type="ECO:0000256" key="8">
    <source>
        <dbReference type="SAM" id="MobiDB-lite"/>
    </source>
</evidence>
<keyword evidence="3" id="KW-0677">Repeat</keyword>
<dbReference type="SUPFAM" id="SSF57667">
    <property type="entry name" value="beta-beta-alpha zinc fingers"/>
    <property type="match status" value="1"/>
</dbReference>
<organism evidence="10 11">
    <name type="scientific">Gloeophyllum trabeum (strain ATCC 11539 / FP-39264 / Madison 617)</name>
    <name type="common">Brown rot fungus</name>
    <dbReference type="NCBI Taxonomy" id="670483"/>
    <lineage>
        <taxon>Eukaryota</taxon>
        <taxon>Fungi</taxon>
        <taxon>Dikarya</taxon>
        <taxon>Basidiomycota</taxon>
        <taxon>Agaricomycotina</taxon>
        <taxon>Agaricomycetes</taxon>
        <taxon>Gloeophyllales</taxon>
        <taxon>Gloeophyllaceae</taxon>
        <taxon>Gloeophyllum</taxon>
    </lineage>
</organism>
<feature type="compositionally biased region" description="Basic residues" evidence="8">
    <location>
        <begin position="449"/>
        <end position="459"/>
    </location>
</feature>
<dbReference type="InterPro" id="IPR050527">
    <property type="entry name" value="Snail/Krueppel_Znf"/>
</dbReference>
<dbReference type="PROSITE" id="PS00028">
    <property type="entry name" value="ZINC_FINGER_C2H2_1"/>
    <property type="match status" value="2"/>
</dbReference>
<keyword evidence="2" id="KW-0479">Metal-binding</keyword>
<proteinExistence type="predicted"/>
<dbReference type="InterPro" id="IPR013087">
    <property type="entry name" value="Znf_C2H2_type"/>
</dbReference>
<evidence type="ECO:0000256" key="5">
    <source>
        <dbReference type="ARBA" id="ARBA00022833"/>
    </source>
</evidence>
<feature type="domain" description="C2H2-type" evidence="9">
    <location>
        <begin position="349"/>
        <end position="378"/>
    </location>
</feature>
<dbReference type="EMBL" id="KB469300">
    <property type="protein sequence ID" value="EPQ56580.1"/>
    <property type="molecule type" value="Genomic_DNA"/>
</dbReference>
<feature type="compositionally biased region" description="Polar residues" evidence="8">
    <location>
        <begin position="73"/>
        <end position="84"/>
    </location>
</feature>
<feature type="domain" description="C2H2-type" evidence="9">
    <location>
        <begin position="381"/>
        <end position="408"/>
    </location>
</feature>
<dbReference type="GO" id="GO:0005634">
    <property type="term" value="C:nucleus"/>
    <property type="evidence" value="ECO:0007669"/>
    <property type="project" value="UniProtKB-SubCell"/>
</dbReference>
<keyword evidence="4 7" id="KW-0863">Zinc-finger</keyword>
<evidence type="ECO:0000259" key="9">
    <source>
        <dbReference type="PROSITE" id="PS50157"/>
    </source>
</evidence>
<evidence type="ECO:0000256" key="7">
    <source>
        <dbReference type="PROSITE-ProRule" id="PRU00042"/>
    </source>
</evidence>
<dbReference type="PANTHER" id="PTHR24388">
    <property type="entry name" value="ZINC FINGER PROTEIN"/>
    <property type="match status" value="1"/>
</dbReference>
<dbReference type="AlphaFoldDB" id="S7RPT3"/>
<dbReference type="InterPro" id="IPR036236">
    <property type="entry name" value="Znf_C2H2_sf"/>
</dbReference>
<protein>
    <recommendedName>
        <fullName evidence="9">C2H2-type domain-containing protein</fullName>
    </recommendedName>
</protein>
<evidence type="ECO:0000256" key="3">
    <source>
        <dbReference type="ARBA" id="ARBA00022737"/>
    </source>
</evidence>
<name>S7RPT3_GLOTA</name>
<evidence type="ECO:0000256" key="2">
    <source>
        <dbReference type="ARBA" id="ARBA00022723"/>
    </source>
</evidence>
<dbReference type="GO" id="GO:0000981">
    <property type="term" value="F:DNA-binding transcription factor activity, RNA polymerase II-specific"/>
    <property type="evidence" value="ECO:0007669"/>
    <property type="project" value="TreeGrafter"/>
</dbReference>
<evidence type="ECO:0000313" key="11">
    <source>
        <dbReference type="Proteomes" id="UP000030669"/>
    </source>
</evidence>
<feature type="region of interest" description="Disordered" evidence="8">
    <location>
        <begin position="255"/>
        <end position="349"/>
    </location>
</feature>
<dbReference type="HOGENOM" id="CLU_595886_0_0_1"/>